<evidence type="ECO:0000256" key="1">
    <source>
        <dbReference type="SAM" id="MobiDB-lite"/>
    </source>
</evidence>
<dbReference type="AlphaFoldDB" id="A0A2N5SQI7"/>
<evidence type="ECO:0000313" key="4">
    <source>
        <dbReference type="Proteomes" id="UP000235388"/>
    </source>
</evidence>
<reference evidence="3 4" key="1">
    <citation type="submission" date="2017-11" db="EMBL/GenBank/DDBJ databases">
        <title>De novo assembly and phasing of dikaryotic genomes from two isolates of Puccinia coronata f. sp. avenae, the causal agent of oat crown rust.</title>
        <authorList>
            <person name="Miller M.E."/>
            <person name="Zhang Y."/>
            <person name="Omidvar V."/>
            <person name="Sperschneider J."/>
            <person name="Schwessinger B."/>
            <person name="Raley C."/>
            <person name="Palmer J.M."/>
            <person name="Garnica D."/>
            <person name="Upadhyaya N."/>
            <person name="Rathjen J."/>
            <person name="Taylor J.M."/>
            <person name="Park R.F."/>
            <person name="Dodds P.N."/>
            <person name="Hirsch C.D."/>
            <person name="Kianian S.F."/>
            <person name="Figueroa M."/>
        </authorList>
    </citation>
    <scope>NUCLEOTIDE SEQUENCE [LARGE SCALE GENOMIC DNA]</scope>
    <source>
        <strain evidence="3">12NC29</strain>
    </source>
</reference>
<dbReference type="OrthoDB" id="2505311at2759"/>
<dbReference type="EMBL" id="PGCJ01000894">
    <property type="protein sequence ID" value="PLW15493.1"/>
    <property type="molecule type" value="Genomic_DNA"/>
</dbReference>
<name>A0A2N5SQI7_9BASI</name>
<evidence type="ECO:0000259" key="2">
    <source>
        <dbReference type="Pfam" id="PF20515"/>
    </source>
</evidence>
<protein>
    <recommendedName>
        <fullName evidence="2">Tet-like 2OG-Fe(II) oxygenase domain-containing protein</fullName>
    </recommendedName>
</protein>
<dbReference type="Pfam" id="PF20515">
    <property type="entry name" value="2OG-FeII_Oxy_6"/>
    <property type="match status" value="1"/>
</dbReference>
<comment type="caution">
    <text evidence="3">The sequence shown here is derived from an EMBL/GenBank/DDBJ whole genome shotgun (WGS) entry which is preliminary data.</text>
</comment>
<evidence type="ECO:0000313" key="3">
    <source>
        <dbReference type="EMBL" id="PLW15493.1"/>
    </source>
</evidence>
<dbReference type="Proteomes" id="UP000235388">
    <property type="component" value="Unassembled WGS sequence"/>
</dbReference>
<keyword evidence="4" id="KW-1185">Reference proteome</keyword>
<gene>
    <name evidence="3" type="ORF">PCANC_15672</name>
</gene>
<feature type="region of interest" description="Disordered" evidence="1">
    <location>
        <begin position="1"/>
        <end position="20"/>
    </location>
</feature>
<organism evidence="3 4">
    <name type="scientific">Puccinia coronata f. sp. avenae</name>
    <dbReference type="NCBI Taxonomy" id="200324"/>
    <lineage>
        <taxon>Eukaryota</taxon>
        <taxon>Fungi</taxon>
        <taxon>Dikarya</taxon>
        <taxon>Basidiomycota</taxon>
        <taxon>Pucciniomycotina</taxon>
        <taxon>Pucciniomycetes</taxon>
        <taxon>Pucciniales</taxon>
        <taxon>Pucciniaceae</taxon>
        <taxon>Puccinia</taxon>
    </lineage>
</organism>
<feature type="domain" description="Tet-like 2OG-Fe(II) oxygenase" evidence="2">
    <location>
        <begin position="154"/>
        <end position="363"/>
    </location>
</feature>
<proteinExistence type="predicted"/>
<accession>A0A2N5SQI7</accession>
<sequence>MTTLSGTNELESIPTPGNNIQEAVSLPQTIERQEPKLRKRCAEPNTSTGLSFYRGLTCRLREGYKRKQGIKLKPHNVYKKIWKLDLFPEISKEVATEQEERLKQIQGYEENSKKHPYEMFPKPEHQPIIPRFPTENERAEALRQVEETFRTFNRGDLDFLCDFLHGCKQFILPLALDAFPNRDFTSAIGWSPDTTRLEILDEYCNEEAIESNQEAYDQLMEGADKARRAIWDMWESFTNAAADKAMEYLKDLDTSSIVDSNPASFSPYDESPGRAAASLAFPANNYYINEPVDIKILEKLPDSFAMMIPTFKSTGKIGLESEGHRVKNGQTIFPDVKIAIKLPPDTICRLIFQPQAFPHGMMKPTEYGDSTRLCVCIQPKINLRDTRWNKKKRRKMKN</sequence>
<dbReference type="InterPro" id="IPR046798">
    <property type="entry name" value="2OG-FeII_Oxy_6"/>
</dbReference>